<reference evidence="2" key="1">
    <citation type="journal article" date="2014" name="Proc. Natl. Acad. Sci. U.S.A.">
        <title>Extensive sampling of basidiomycete genomes demonstrates inadequacy of the white-rot/brown-rot paradigm for wood decay fungi.</title>
        <authorList>
            <person name="Riley R."/>
            <person name="Salamov A.A."/>
            <person name="Brown D.W."/>
            <person name="Nagy L.G."/>
            <person name="Floudas D."/>
            <person name="Held B.W."/>
            <person name="Levasseur A."/>
            <person name="Lombard V."/>
            <person name="Morin E."/>
            <person name="Otillar R."/>
            <person name="Lindquist E.A."/>
            <person name="Sun H."/>
            <person name="LaButti K.M."/>
            <person name="Schmutz J."/>
            <person name="Jabbour D."/>
            <person name="Luo H."/>
            <person name="Baker S.E."/>
            <person name="Pisabarro A.G."/>
            <person name="Walton J.D."/>
            <person name="Blanchette R.A."/>
            <person name="Henrissat B."/>
            <person name="Martin F."/>
            <person name="Cullen D."/>
            <person name="Hibbett D.S."/>
            <person name="Grigoriev I.V."/>
        </authorList>
    </citation>
    <scope>NUCLEOTIDE SEQUENCE [LARGE SCALE GENOMIC DNA]</scope>
    <source>
        <strain evidence="2">FD-172 SS1</strain>
    </source>
</reference>
<dbReference type="PANTHER" id="PTHR38926">
    <property type="entry name" value="F-BOX DOMAIN CONTAINING PROTEIN, EXPRESSED"/>
    <property type="match status" value="1"/>
</dbReference>
<dbReference type="STRING" id="930990.A0A067M6P2"/>
<dbReference type="InterPro" id="IPR032675">
    <property type="entry name" value="LRR_dom_sf"/>
</dbReference>
<dbReference type="OrthoDB" id="3365698at2759"/>
<name>A0A067M6P2_BOTB1</name>
<dbReference type="InParanoid" id="A0A067M6P2"/>
<gene>
    <name evidence="1" type="ORF">BOTBODRAFT_462915</name>
</gene>
<dbReference type="AlphaFoldDB" id="A0A067M6P2"/>
<accession>A0A067M6P2</accession>
<proteinExistence type="predicted"/>
<evidence type="ECO:0000313" key="1">
    <source>
        <dbReference type="EMBL" id="KDQ11234.1"/>
    </source>
</evidence>
<evidence type="ECO:0000313" key="2">
    <source>
        <dbReference type="Proteomes" id="UP000027195"/>
    </source>
</evidence>
<dbReference type="EMBL" id="KL198060">
    <property type="protein sequence ID" value="KDQ11234.1"/>
    <property type="molecule type" value="Genomic_DNA"/>
</dbReference>
<evidence type="ECO:0008006" key="3">
    <source>
        <dbReference type="Google" id="ProtNLM"/>
    </source>
</evidence>
<dbReference type="Gene3D" id="3.80.10.10">
    <property type="entry name" value="Ribonuclease Inhibitor"/>
    <property type="match status" value="1"/>
</dbReference>
<sequence>MHAQYSSIKHLLASQMSQPSALAAPIPQAPIQTLTDDALLHMFTKFYELVKTQDHWRFGTSRGTAMFRLAHTCRRWRELIHGCPAFWSFIDLDLTKNRDLGPRVTFWLDRAGASPLIVKVIIYYGEEGGHHEPQMIRLAGILRGCLDRWASFAINALPHDISTFLQYCVGAVPILEALSFDTICDRVMYLGDMATASIDIPFCIASQSRVKVRLVSTNTPRLTSSFGSTIVDLTLHLAMELPIDKILDVLRSCPNLIKLNSAFTFTTPRSIIYDPTAPISLPRLAHLHLSSSNGLETLLSSMQSPALESLYLHDQYKPDGVNMMQALSMHVFQTCPSLSSITLSGRVDSRSSSNYATSPASDILPLHLRLISELRICGDSVCFPLYRLRFPGVESIHIELVHFNVVAHFLSSSHRVESIDLSDIWEIPRADTQYLLPALASLKIKMCLDFLDHIHAPQLSFVDLSGAGSKTPNLAPLFSPVDRSAPPLRTLHLHFIEIDNDNFIRCLERLPLLQFLKLANCDVSDNILHALGPPSSPQGSLLLPQLTKI</sequence>
<keyword evidence="2" id="KW-1185">Reference proteome</keyword>
<dbReference type="PANTHER" id="PTHR38926:SF5">
    <property type="entry name" value="F-BOX AND LEUCINE-RICH REPEAT PROTEIN 6"/>
    <property type="match status" value="1"/>
</dbReference>
<dbReference type="HOGENOM" id="CLU_019609_0_0_1"/>
<dbReference type="Proteomes" id="UP000027195">
    <property type="component" value="Unassembled WGS sequence"/>
</dbReference>
<dbReference type="SUPFAM" id="SSF52047">
    <property type="entry name" value="RNI-like"/>
    <property type="match status" value="1"/>
</dbReference>
<organism evidence="1 2">
    <name type="scientific">Botryobasidium botryosum (strain FD-172 SS1)</name>
    <dbReference type="NCBI Taxonomy" id="930990"/>
    <lineage>
        <taxon>Eukaryota</taxon>
        <taxon>Fungi</taxon>
        <taxon>Dikarya</taxon>
        <taxon>Basidiomycota</taxon>
        <taxon>Agaricomycotina</taxon>
        <taxon>Agaricomycetes</taxon>
        <taxon>Cantharellales</taxon>
        <taxon>Botryobasidiaceae</taxon>
        <taxon>Botryobasidium</taxon>
    </lineage>
</organism>
<protein>
    <recommendedName>
        <fullName evidence="3">F-box domain-containing protein</fullName>
    </recommendedName>
</protein>